<accession>A0A8T0EDE7</accession>
<reference evidence="2" key="2">
    <citation type="submission" date="2020-06" db="EMBL/GenBank/DDBJ databases">
        <authorList>
            <person name="Sheffer M."/>
        </authorList>
    </citation>
    <scope>NUCLEOTIDE SEQUENCE</scope>
</reference>
<dbReference type="Gene3D" id="3.30.710.10">
    <property type="entry name" value="Potassium Channel Kv1.1, Chain A"/>
    <property type="match status" value="1"/>
</dbReference>
<evidence type="ECO:0000259" key="1">
    <source>
        <dbReference type="PROSITE" id="PS50097"/>
    </source>
</evidence>
<dbReference type="SUPFAM" id="SSF54695">
    <property type="entry name" value="POZ domain"/>
    <property type="match status" value="1"/>
</dbReference>
<comment type="caution">
    <text evidence="2">The sequence shown here is derived from an EMBL/GenBank/DDBJ whole genome shotgun (WGS) entry which is preliminary data.</text>
</comment>
<dbReference type="InterPro" id="IPR008974">
    <property type="entry name" value="TRAF-like"/>
</dbReference>
<dbReference type="OrthoDB" id="7628309at2759"/>
<dbReference type="Proteomes" id="UP000807504">
    <property type="component" value="Unassembled WGS sequence"/>
</dbReference>
<reference evidence="2" key="1">
    <citation type="journal article" date="2020" name="bioRxiv">
        <title>Chromosome-level reference genome of the European wasp spider Argiope bruennichi: a resource for studies on range expansion and evolutionary adaptation.</title>
        <authorList>
            <person name="Sheffer M.M."/>
            <person name="Hoppe A."/>
            <person name="Krehenwinkel H."/>
            <person name="Uhl G."/>
            <person name="Kuss A.W."/>
            <person name="Jensen L."/>
            <person name="Jensen C."/>
            <person name="Gillespie R.G."/>
            <person name="Hoff K.J."/>
            <person name="Prost S."/>
        </authorList>
    </citation>
    <scope>NUCLEOTIDE SEQUENCE</scope>
</reference>
<dbReference type="EMBL" id="JABXBU010002228">
    <property type="protein sequence ID" value="KAF8771036.1"/>
    <property type="molecule type" value="Genomic_DNA"/>
</dbReference>
<dbReference type="PROSITE" id="PS50097">
    <property type="entry name" value="BTB"/>
    <property type="match status" value="1"/>
</dbReference>
<dbReference type="SUPFAM" id="SSF49599">
    <property type="entry name" value="TRAF domain-like"/>
    <property type="match status" value="1"/>
</dbReference>
<evidence type="ECO:0000313" key="2">
    <source>
        <dbReference type="EMBL" id="KAF8771036.1"/>
    </source>
</evidence>
<dbReference type="InterPro" id="IPR000210">
    <property type="entry name" value="BTB/POZ_dom"/>
</dbReference>
<dbReference type="Pfam" id="PF00651">
    <property type="entry name" value="BTB"/>
    <property type="match status" value="1"/>
</dbReference>
<dbReference type="InterPro" id="IPR011333">
    <property type="entry name" value="SKP1/BTB/POZ_sf"/>
</dbReference>
<dbReference type="PANTHER" id="PTHR24413">
    <property type="entry name" value="SPECKLE-TYPE POZ PROTEIN"/>
    <property type="match status" value="1"/>
</dbReference>
<feature type="domain" description="BTB" evidence="1">
    <location>
        <begin position="328"/>
        <end position="395"/>
    </location>
</feature>
<protein>
    <submittedName>
        <fullName evidence="2">TD and POZ domain-containing protein 4</fullName>
    </submittedName>
</protein>
<name>A0A8T0EDE7_ARGBR</name>
<proteinExistence type="predicted"/>
<gene>
    <name evidence="2" type="ORF">HNY73_018495</name>
</gene>
<sequence>MACDRKYFAITWRIENYNFYYGTRGNGLSSSSFVIDSVKDVSWTLQIVPESGLQKEHIVFYIQSAGSPPTNSAFDVELSFFNDDDSSPSFEKSFSSSSWNCLKIFNCYIPHNQVYRKKENKFKPPETLTILCRLYNTDESFSEAWQCFTCTRIQVERTAFIGQVEEFGSIFPREKRNLAIKSASAEKQLFSLDLTLAGGIGSKENIWIEVTPVDKDFVKFCVCKVFVLDSEGMKIECGKSEMLFNKEQSENVKFLLNVTKDYLTRRYSQFLSNDILTLKFEFAFSTGVEYKRIEDSVFGNLTFFMETPIKVPSALDDLTCLLKEGVLCDTKLQTETETFKAHKSILSARSSVFKSMFTADMKEKITDCVTIEDLDAEAVRLMLMFIYSDRLEDMNLEQAKGLYFAADKYNIIALKHKCSNILKSNLQLSNCCELLLLSDRHHDEDLKKCVQGYIADYREEVFHSSQWLNLEKSNPELSIETFHAVYLGK</sequence>
<keyword evidence="3" id="KW-1185">Reference proteome</keyword>
<evidence type="ECO:0000313" key="3">
    <source>
        <dbReference type="Proteomes" id="UP000807504"/>
    </source>
</evidence>
<dbReference type="AlphaFoldDB" id="A0A8T0EDE7"/>
<dbReference type="Gene3D" id="2.60.210.10">
    <property type="entry name" value="Apoptosis, Tumor Necrosis Factor Receptor Associated Protein 2, Chain A"/>
    <property type="match status" value="1"/>
</dbReference>
<dbReference type="CDD" id="cd18186">
    <property type="entry name" value="BTB_POZ_ZBTB_KLHL-like"/>
    <property type="match status" value="1"/>
</dbReference>
<dbReference type="Gene3D" id="1.25.40.420">
    <property type="match status" value="1"/>
</dbReference>
<organism evidence="2 3">
    <name type="scientific">Argiope bruennichi</name>
    <name type="common">Wasp spider</name>
    <name type="synonym">Aranea bruennichi</name>
    <dbReference type="NCBI Taxonomy" id="94029"/>
    <lineage>
        <taxon>Eukaryota</taxon>
        <taxon>Metazoa</taxon>
        <taxon>Ecdysozoa</taxon>
        <taxon>Arthropoda</taxon>
        <taxon>Chelicerata</taxon>
        <taxon>Arachnida</taxon>
        <taxon>Araneae</taxon>
        <taxon>Araneomorphae</taxon>
        <taxon>Entelegynae</taxon>
        <taxon>Araneoidea</taxon>
        <taxon>Araneidae</taxon>
        <taxon>Argiope</taxon>
    </lineage>
</organism>
<dbReference type="SMART" id="SM00225">
    <property type="entry name" value="BTB"/>
    <property type="match status" value="1"/>
</dbReference>